<organism evidence="2">
    <name type="scientific">marine sediment metagenome</name>
    <dbReference type="NCBI Taxonomy" id="412755"/>
    <lineage>
        <taxon>unclassified sequences</taxon>
        <taxon>metagenomes</taxon>
        <taxon>ecological metagenomes</taxon>
    </lineage>
</organism>
<gene>
    <name evidence="2" type="ORF">LCGC14_2540690</name>
</gene>
<evidence type="ECO:0000313" key="2">
    <source>
        <dbReference type="EMBL" id="KKL11949.1"/>
    </source>
</evidence>
<dbReference type="EMBL" id="LAZR01041455">
    <property type="protein sequence ID" value="KKL11949.1"/>
    <property type="molecule type" value="Genomic_DNA"/>
</dbReference>
<accession>A0A0F9AQU5</accession>
<sequence>MPRVWTDEQRAEASKRAKEHGFGQGASRSPAVFIAEQESKPMVETVDVSTSEDGNAVKTTHTRPGTIVMYKPLAHGGYEPRTASVTSIKLLLE</sequence>
<feature type="region of interest" description="Disordered" evidence="1">
    <location>
        <begin position="1"/>
        <end position="30"/>
    </location>
</feature>
<protein>
    <submittedName>
        <fullName evidence="2">Uncharacterized protein</fullName>
    </submittedName>
</protein>
<comment type="caution">
    <text evidence="2">The sequence shown here is derived from an EMBL/GenBank/DDBJ whole genome shotgun (WGS) entry which is preliminary data.</text>
</comment>
<evidence type="ECO:0000256" key="1">
    <source>
        <dbReference type="SAM" id="MobiDB-lite"/>
    </source>
</evidence>
<name>A0A0F9AQU5_9ZZZZ</name>
<feature type="compositionally biased region" description="Basic and acidic residues" evidence="1">
    <location>
        <begin position="1"/>
        <end position="21"/>
    </location>
</feature>
<reference evidence="2" key="1">
    <citation type="journal article" date="2015" name="Nature">
        <title>Complex archaea that bridge the gap between prokaryotes and eukaryotes.</title>
        <authorList>
            <person name="Spang A."/>
            <person name="Saw J.H."/>
            <person name="Jorgensen S.L."/>
            <person name="Zaremba-Niedzwiedzka K."/>
            <person name="Martijn J."/>
            <person name="Lind A.E."/>
            <person name="van Eijk R."/>
            <person name="Schleper C."/>
            <person name="Guy L."/>
            <person name="Ettema T.J."/>
        </authorList>
    </citation>
    <scope>NUCLEOTIDE SEQUENCE</scope>
</reference>
<feature type="non-terminal residue" evidence="2">
    <location>
        <position position="93"/>
    </location>
</feature>
<dbReference type="AlphaFoldDB" id="A0A0F9AQU5"/>
<proteinExistence type="predicted"/>